<name>A0A4D9DDB8_9STRA</name>
<feature type="domain" description="BRCT" evidence="2">
    <location>
        <begin position="246"/>
        <end position="354"/>
    </location>
</feature>
<dbReference type="InterPro" id="IPR036420">
    <property type="entry name" value="BRCT_dom_sf"/>
</dbReference>
<comment type="caution">
    <text evidence="3">The sequence shown here is derived from an EMBL/GenBank/DDBJ whole genome shotgun (WGS) entry which is preliminary data.</text>
</comment>
<feature type="compositionally biased region" description="Basic and acidic residues" evidence="1">
    <location>
        <begin position="83"/>
        <end position="97"/>
    </location>
</feature>
<dbReference type="GO" id="GO:0045944">
    <property type="term" value="P:positive regulation of transcription by RNA polymerase II"/>
    <property type="evidence" value="ECO:0007669"/>
    <property type="project" value="TreeGrafter"/>
</dbReference>
<dbReference type="Gene3D" id="3.40.50.10190">
    <property type="entry name" value="BRCT domain"/>
    <property type="match status" value="2"/>
</dbReference>
<organism evidence="3 4">
    <name type="scientific">Nannochloropsis salina CCMP1776</name>
    <dbReference type="NCBI Taxonomy" id="1027361"/>
    <lineage>
        <taxon>Eukaryota</taxon>
        <taxon>Sar</taxon>
        <taxon>Stramenopiles</taxon>
        <taxon>Ochrophyta</taxon>
        <taxon>Eustigmatophyceae</taxon>
        <taxon>Eustigmatales</taxon>
        <taxon>Monodopsidaceae</taxon>
        <taxon>Microchloropsis</taxon>
        <taxon>Microchloropsis salina</taxon>
    </lineage>
</organism>
<feature type="compositionally biased region" description="Acidic residues" evidence="1">
    <location>
        <begin position="107"/>
        <end position="116"/>
    </location>
</feature>
<feature type="region of interest" description="Disordered" evidence="1">
    <location>
        <begin position="576"/>
        <end position="613"/>
    </location>
</feature>
<proteinExistence type="predicted"/>
<feature type="region of interest" description="Disordered" evidence="1">
    <location>
        <begin position="176"/>
        <end position="246"/>
    </location>
</feature>
<feature type="compositionally biased region" description="Gly residues" evidence="1">
    <location>
        <begin position="125"/>
        <end position="136"/>
    </location>
</feature>
<reference evidence="3 4" key="1">
    <citation type="submission" date="2019-01" db="EMBL/GenBank/DDBJ databases">
        <title>Nuclear Genome Assembly of the Microalgal Biofuel strain Nannochloropsis salina CCMP1776.</title>
        <authorList>
            <person name="Hovde B."/>
        </authorList>
    </citation>
    <scope>NUCLEOTIDE SEQUENCE [LARGE SCALE GENOMIC DNA]</scope>
    <source>
        <strain evidence="3 4">CCMP1776</strain>
    </source>
</reference>
<dbReference type="PANTHER" id="PTHR15321:SF3">
    <property type="entry name" value="TP53-BINDING PROTEIN 1"/>
    <property type="match status" value="1"/>
</dbReference>
<dbReference type="Pfam" id="PF00533">
    <property type="entry name" value="BRCT"/>
    <property type="match status" value="1"/>
</dbReference>
<evidence type="ECO:0000313" key="3">
    <source>
        <dbReference type="EMBL" id="TFJ87545.1"/>
    </source>
</evidence>
<dbReference type="PROSITE" id="PS50172">
    <property type="entry name" value="BRCT"/>
    <property type="match status" value="1"/>
</dbReference>
<evidence type="ECO:0000259" key="2">
    <source>
        <dbReference type="PROSITE" id="PS50172"/>
    </source>
</evidence>
<dbReference type="GO" id="GO:0000077">
    <property type="term" value="P:DNA damage checkpoint signaling"/>
    <property type="evidence" value="ECO:0007669"/>
    <property type="project" value="TreeGrafter"/>
</dbReference>
<sequence>MEAKRLARGVSDAGEGRREAPLVLSFRERWARLLKEGWTYRRGKELVGNYYLRPGKTLATGVVGEDVFFSAEALQEWCERRQRGAEGSREGGKESKATRLSSLVGEAEGEEEEEGEEGGREGKGGGKGSVKGGGRASSGSTGRKTARGMGKEAAWNESTQPQLDVLAARHAAGGLYGPHRSLAPPESSGGMRGEREDPGRGGEAVDFSSPPPTSRGQRLREAPSSPSLSCSSSVVRGPTPHSASRTRSSLFQGLRFLLTEVDDQRRFLEARIRNNGGTVLLALAGLSSLPPSLLDAGDEEGGEKGESGPYQGMVVVAGPTGYRKLKYMWALASGAPLVHKDWLEACLAEQRRLPFFGLEWGKVGGEKARRNYALPVGLSLLEERFLFRPPSPLEDARPNPIFQGKCVLFCCSDASFAGEWKAVFAAAGAVAASVVEVEADWVRGHRVDFLVGDPSWPSHHLQQAARQGEGPGEGGEAVCLVKTLLLRGQARPQSFDWVVQSLVHGRLLPGDAHPRFALGWEVDLRTGALTQEGGNENGKGRAYHIRVASEGGAVKRYEEGDFILLKRLGGGGDGLLSPAEKGVGGGRGKPSPRVSPRKGANNTPQAGREANSFKRDQVFARLRRILSPQWVEVEFFRQPDPERQPAMLVLDTARGPEKVGIGRLAGKFLLLDVEAYFAHDCYTRKSEDIYYTAHLGRG</sequence>
<feature type="compositionally biased region" description="Low complexity" evidence="1">
    <location>
        <begin position="223"/>
        <end position="233"/>
    </location>
</feature>
<evidence type="ECO:0000313" key="4">
    <source>
        <dbReference type="Proteomes" id="UP000355283"/>
    </source>
</evidence>
<dbReference type="PANTHER" id="PTHR15321">
    <property type="entry name" value="TUMOR SUPPRESSOR P53-BINDING PROTEIN 1"/>
    <property type="match status" value="1"/>
</dbReference>
<protein>
    <recommendedName>
        <fullName evidence="2">BRCT domain-containing protein</fullName>
    </recommendedName>
</protein>
<dbReference type="SUPFAM" id="SSF52113">
    <property type="entry name" value="BRCT domain"/>
    <property type="match status" value="1"/>
</dbReference>
<dbReference type="Proteomes" id="UP000355283">
    <property type="component" value="Unassembled WGS sequence"/>
</dbReference>
<dbReference type="GO" id="GO:0042393">
    <property type="term" value="F:histone binding"/>
    <property type="evidence" value="ECO:0007669"/>
    <property type="project" value="TreeGrafter"/>
</dbReference>
<keyword evidence="4" id="KW-1185">Reference proteome</keyword>
<accession>A0A4D9DDB8</accession>
<feature type="region of interest" description="Disordered" evidence="1">
    <location>
        <begin position="83"/>
        <end position="158"/>
    </location>
</feature>
<dbReference type="SMART" id="SM00292">
    <property type="entry name" value="BRCT"/>
    <property type="match status" value="1"/>
</dbReference>
<dbReference type="AlphaFoldDB" id="A0A4D9DDB8"/>
<dbReference type="EMBL" id="SDOX01000005">
    <property type="protein sequence ID" value="TFJ87545.1"/>
    <property type="molecule type" value="Genomic_DNA"/>
</dbReference>
<gene>
    <name evidence="3" type="ORF">NSK_000896</name>
</gene>
<dbReference type="InterPro" id="IPR001357">
    <property type="entry name" value="BRCT_dom"/>
</dbReference>
<evidence type="ECO:0000256" key="1">
    <source>
        <dbReference type="SAM" id="MobiDB-lite"/>
    </source>
</evidence>
<dbReference type="OrthoDB" id="129353at2759"/>
<dbReference type="GO" id="GO:0005634">
    <property type="term" value="C:nucleus"/>
    <property type="evidence" value="ECO:0007669"/>
    <property type="project" value="TreeGrafter"/>
</dbReference>
<dbReference type="InterPro" id="IPR047252">
    <property type="entry name" value="TP53BP1-like"/>
</dbReference>